<comment type="caution">
    <text evidence="3">The sequence shown here is derived from an EMBL/GenBank/DDBJ whole genome shotgun (WGS) entry which is preliminary data.</text>
</comment>
<dbReference type="PANTHER" id="PTHR23281">
    <property type="entry name" value="MERLIN/MOESIN/EZRIN/RADIXIN"/>
    <property type="match status" value="1"/>
</dbReference>
<dbReference type="GO" id="GO:0003779">
    <property type="term" value="F:actin binding"/>
    <property type="evidence" value="ECO:0007669"/>
    <property type="project" value="InterPro"/>
</dbReference>
<dbReference type="OrthoDB" id="6018897at2759"/>
<evidence type="ECO:0000259" key="2">
    <source>
        <dbReference type="Pfam" id="PF00769"/>
    </source>
</evidence>
<feature type="region of interest" description="Disordered" evidence="1">
    <location>
        <begin position="1"/>
        <end position="22"/>
    </location>
</feature>
<dbReference type="AlphaFoldDB" id="A0A3S5FF76"/>
<dbReference type="Proteomes" id="UP000784294">
    <property type="component" value="Unassembled WGS sequence"/>
</dbReference>
<protein>
    <recommendedName>
        <fullName evidence="2">Ezrin/radixin/moesin C-terminal domain-containing protein</fullName>
    </recommendedName>
</protein>
<accession>A0A3S5FF76</accession>
<dbReference type="EMBL" id="CAAALY010108497">
    <property type="protein sequence ID" value="VEL30008.1"/>
    <property type="molecule type" value="Genomic_DNA"/>
</dbReference>
<dbReference type="InterPro" id="IPR011174">
    <property type="entry name" value="ERM"/>
</dbReference>
<dbReference type="InterPro" id="IPR000798">
    <property type="entry name" value="Ez/rad/moesin-like"/>
</dbReference>
<dbReference type="InterPro" id="IPR008954">
    <property type="entry name" value="Moesin_tail_sf"/>
</dbReference>
<dbReference type="SUPFAM" id="SSF48678">
    <property type="entry name" value="Moesin tail domain"/>
    <property type="match status" value="1"/>
</dbReference>
<dbReference type="InterPro" id="IPR011259">
    <property type="entry name" value="ERM_C_dom"/>
</dbReference>
<keyword evidence="4" id="KW-1185">Reference proteome</keyword>
<reference evidence="3" key="1">
    <citation type="submission" date="2018-11" db="EMBL/GenBank/DDBJ databases">
        <authorList>
            <consortium name="Pathogen Informatics"/>
        </authorList>
    </citation>
    <scope>NUCLEOTIDE SEQUENCE</scope>
</reference>
<feature type="domain" description="Ezrin/radixin/moesin C-terminal" evidence="2">
    <location>
        <begin position="18"/>
        <end position="92"/>
    </location>
</feature>
<evidence type="ECO:0000313" key="3">
    <source>
        <dbReference type="EMBL" id="VEL30008.1"/>
    </source>
</evidence>
<sequence>MTMVPEPHEFEELENATRPEDSREVRAILEEDFAKQLKSLKEDLSATRATNKMHALDHRYEDNQRRGLDKFKTLRQIRQGNTKRRVEEFEAL</sequence>
<gene>
    <name evidence="3" type="ORF">PXEA_LOCUS23448</name>
</gene>
<evidence type="ECO:0000313" key="4">
    <source>
        <dbReference type="Proteomes" id="UP000784294"/>
    </source>
</evidence>
<dbReference type="PRINTS" id="PR00661">
    <property type="entry name" value="ERMFAMILY"/>
</dbReference>
<dbReference type="Pfam" id="PF00769">
    <property type="entry name" value="ERM_C"/>
    <property type="match status" value="1"/>
</dbReference>
<evidence type="ECO:0000256" key="1">
    <source>
        <dbReference type="SAM" id="MobiDB-lite"/>
    </source>
</evidence>
<proteinExistence type="predicted"/>
<name>A0A3S5FF76_9PLAT</name>
<dbReference type="Gene3D" id="6.10.360.10">
    <property type="match status" value="1"/>
</dbReference>
<organism evidence="3 4">
    <name type="scientific">Protopolystoma xenopodis</name>
    <dbReference type="NCBI Taxonomy" id="117903"/>
    <lineage>
        <taxon>Eukaryota</taxon>
        <taxon>Metazoa</taxon>
        <taxon>Spiralia</taxon>
        <taxon>Lophotrochozoa</taxon>
        <taxon>Platyhelminthes</taxon>
        <taxon>Monogenea</taxon>
        <taxon>Polyopisthocotylea</taxon>
        <taxon>Polystomatidea</taxon>
        <taxon>Polystomatidae</taxon>
        <taxon>Protopolystoma</taxon>
    </lineage>
</organism>